<accession>A0ABU5EWC6</accession>
<dbReference type="SUPFAM" id="SSF69318">
    <property type="entry name" value="Integrin alpha N-terminal domain"/>
    <property type="match status" value="1"/>
</dbReference>
<organism evidence="3 4">
    <name type="scientific">Gemmata algarum</name>
    <dbReference type="NCBI Taxonomy" id="2975278"/>
    <lineage>
        <taxon>Bacteria</taxon>
        <taxon>Pseudomonadati</taxon>
        <taxon>Planctomycetota</taxon>
        <taxon>Planctomycetia</taxon>
        <taxon>Gemmatales</taxon>
        <taxon>Gemmataceae</taxon>
        <taxon>Gemmata</taxon>
    </lineage>
</organism>
<gene>
    <name evidence="3" type="ORF">R5W23_000422</name>
</gene>
<dbReference type="RefSeq" id="WP_320686192.1">
    <property type="nucleotide sequence ID" value="NZ_JAXBLV010000110.1"/>
</dbReference>
<dbReference type="Pfam" id="PF01839">
    <property type="entry name" value="FG-GAP"/>
    <property type="match status" value="1"/>
</dbReference>
<dbReference type="Pfam" id="PF13517">
    <property type="entry name" value="FG-GAP_3"/>
    <property type="match status" value="1"/>
</dbReference>
<keyword evidence="4" id="KW-1185">Reference proteome</keyword>
<evidence type="ECO:0000259" key="2">
    <source>
        <dbReference type="Pfam" id="PF16640"/>
    </source>
</evidence>
<evidence type="ECO:0000313" key="3">
    <source>
        <dbReference type="EMBL" id="MDY3559430.1"/>
    </source>
</evidence>
<dbReference type="InterPro" id="IPR032109">
    <property type="entry name" value="Big_3_5"/>
</dbReference>
<feature type="domain" description="Bacterial Ig-like" evidence="2">
    <location>
        <begin position="2120"/>
        <end position="2193"/>
    </location>
</feature>
<dbReference type="Gene3D" id="2.60.40.10">
    <property type="entry name" value="Immunoglobulins"/>
    <property type="match status" value="5"/>
</dbReference>
<name>A0ABU5EWC6_9BACT</name>
<dbReference type="InterPro" id="IPR013517">
    <property type="entry name" value="FG-GAP"/>
</dbReference>
<dbReference type="InterPro" id="IPR028994">
    <property type="entry name" value="Integrin_alpha_N"/>
</dbReference>
<feature type="domain" description="Bacterial Ig-like" evidence="2">
    <location>
        <begin position="2875"/>
        <end position="2963"/>
    </location>
</feature>
<dbReference type="Gene3D" id="2.130.10.130">
    <property type="entry name" value="Integrin alpha, N-terminal"/>
    <property type="match status" value="2"/>
</dbReference>
<comment type="caution">
    <text evidence="3">The sequence shown here is derived from an EMBL/GenBank/DDBJ whole genome shotgun (WGS) entry which is preliminary data.</text>
</comment>
<dbReference type="EMBL" id="JAXBLV010000110">
    <property type="protein sequence ID" value="MDY3559430.1"/>
    <property type="molecule type" value="Genomic_DNA"/>
</dbReference>
<proteinExistence type="predicted"/>
<keyword evidence="1" id="KW-0732">Signal</keyword>
<feature type="domain" description="Bacterial Ig-like" evidence="2">
    <location>
        <begin position="906"/>
        <end position="994"/>
    </location>
</feature>
<evidence type="ECO:0000313" key="4">
    <source>
        <dbReference type="Proteomes" id="UP001272242"/>
    </source>
</evidence>
<dbReference type="Pfam" id="PF12951">
    <property type="entry name" value="PATR"/>
    <property type="match status" value="7"/>
</dbReference>
<dbReference type="InterPro" id="IPR013425">
    <property type="entry name" value="Autotrns_rpt"/>
</dbReference>
<reference evidence="4" key="1">
    <citation type="journal article" date="2023" name="Mar. Drugs">
        <title>Gemmata algarum, a Novel Planctomycete Isolated from an Algal Mat, Displays Antimicrobial Activity.</title>
        <authorList>
            <person name="Kumar G."/>
            <person name="Kallscheuer N."/>
            <person name="Kashif M."/>
            <person name="Ahamad S."/>
            <person name="Jagadeeshwari U."/>
            <person name="Pannikurungottu S."/>
            <person name="Haufschild T."/>
            <person name="Kabuu M."/>
            <person name="Sasikala C."/>
            <person name="Jogler C."/>
            <person name="Ramana C."/>
        </authorList>
    </citation>
    <scope>NUCLEOTIDE SEQUENCE [LARGE SCALE GENOMIC DNA]</scope>
    <source>
        <strain evidence="4">JC673</strain>
    </source>
</reference>
<dbReference type="InterPro" id="IPR013783">
    <property type="entry name" value="Ig-like_fold"/>
</dbReference>
<dbReference type="NCBIfam" id="TIGR02601">
    <property type="entry name" value="autotrns_rpt"/>
    <property type="match status" value="3"/>
</dbReference>
<sequence length="3287" mass="329810">MLPSWLRQLFRNKFTGHGTVAPFRSLAVETLEDRALLTTAIWTGAYSANHPTLPADYTWSNRENWAPVQGYGFYRPGDDGDGVPDDVLFPAIADGRAKPNATITITNGVGVFAFAPNSIMDGDYRINDLRIEGDNYRIDSLSSHTLTLDGRLLANFAGTVGPVSGLSLLGPLPSANQISNLKVVLNDNVTTNPGFGPANQFVNSNTGELYITATLTDGFSPSTATVRPSGLIKSGTGTITLAGGNTYSGVTSVQAGILVAASDGALGSSVAQTVVSNGATIGISNGAVVSDSLEMIGAGAGGLGALRAKIDVFQQFSTSVPLVPPFTNPTGFGTWAGGISILGNASIGVDAFLPLGGLSITTKGIGGTGNLTKVGIGQLSLLVDSTYAGDTLITEGGVSIFTDAALSAGFRTVVSSEASLNVDSGLTVNENVVLTGDGYNGYNDGFGRPAGALSLIDVGVSTWLGSVTLTAAGASIGSVGGGTLTLAGSLIGPSGTTLSKVDRGRVRIARANSTYLGTTRIDNGTLEVADAAALGAGAITVNSTTGAQPAVGTLQLEGNYTLSQRLTLNGVGDSTTGAVHVVAPAGSGALGASSITVAGGIVLNSTTSLNVDPRSVLTVSGVISDVAQTPAAELNKLGGGTLVLSGTNTYTGQTVLRDGVTSIQSARALGATGAGTTVNTGAILSLDGGANGLTVTGEALSISGSNGFSTSTIRAGVGANVWAGPINFIDNQGAPLNVEALAGATLELRGSLGGAAAIHKVGAGTVSFTGTTANTLTGTIYIDSGVLALGNTGGNATNGAVVVGDGAGSGTDQLRLLAANQLADNKSVTVNSTGLFDLNGFSETIGGAISLIVAGGRVQTGNGVLSLNGDVNTYGTAAASNIDGNVFLTATRTFLFLPTPQLTIQSTANSSQFGNAVTFVVTAFPFGTEPAVGGSVTFYDGDTRIGSVQVLQSNGVGTQTTAAVTTTTLSGGLHTIRAVYSGNNSYAPTTITMAQQQAVRNTPVYSTLLSSNLTAEPNQNVTFTYRATSPVGSISPTGTVTFYDNGVQIGTAQTLTTDGFAYLTTSFAIPATAAERLHTITATYSGDLFFSSNTVTLSAPADPGSPYTRPVTQQVGYDPLVQLSTDFNSVPGDRSPTINFTASGANGLPTPSGSVQFYVDGVAVGTEVAVDANGKASLTLGTDASAIASATWAGGVVTVTTTGSHHLETGNTVTITGLTPAGFNGTFTVTRLTDTMFTYALGFNPGTYIAPTANGSAVINASWSGGRAVITTSGLHGLTTGSMVTITGLTPSGFNGTYAVTRLSATQFSYALVNSPGAFVGGVSRRVGISLSNATWTSNNGGTAVITTSVAHNLNTGDTVTISGLNPSEYNGTFVIIRTSATQFTYSLPRPTDPGSRVNGGSVIRTGAGIANASWAAGFVTVTTTGSHNLEDGDFVTLTGMTRDGYNGTHQVERISDTQFRYVLLNDPGVYVTNTAAPAQNATIALMAWANGVVTVTTAGTHNFRNGDVVTIAANNTASPAGSAIPSAPAGYNGTFVVTVLSNTQFQYALQLNPGFFVSSFVPPGIQTIVNQQVIGASWLAGQVTITTQQAHGLTVGSQVQIANLSPAGYNGTYTITSVPNGNTFTYALAGDPGVYSNPSVTNGVTTSTITNATWAGGTATFTTSTAHILTVGQTVTISGVNPTGYNGTYQVTFIGSGNTFQVSIPTAQGTFVVPRATGVRVTQIQSATWANGVITANTNGAHNLAVGDTFTISGALPAGYNGTYTVASVVDLDTFTFARATDPGPFFMGTSNGSANSSATVAATSIATVTPVGLSVGSHEVTAEFRSSDQYFTDARATYSASSNGSTANLAANTPVVYQMLTSRTAVQLSTIAGDDPVISDPASYTFRVNSNDTVNYEASGFAGDPFHPNPTGSVDFLERRADGSTRFLGTVPIGMIGVLGGGGLQLLAGTPGEASIMGVRYTRDQYSVGSVTITGIYSGDQYYAESTQTVQQQLIATNTPIKLATSNTTAIIGETVEFTADVSTLAAMNVPTLGAGFVRLTFTNTTTGRVYGPIQFFLGNQGRPGVGLGSFTFTEAGVYTVAGTFTATSTAIGSGAVNLTSTITVLAPFDAVVTSNLPPSAPAGTSVTFTFRSTMATGVGEQATGTVEFYDGVNKIGTTQVLAADGTASITLDTLSIGAHTISAVFTPNGTNYRTTRWFMDKLQVVGTPPTLDINLSSSMIVEGDAVTVRVTVAGDPATPPTGRVDLYANGLLLESGVLVRNGVAVYTTNAATNFTAGRYEITAHYSGDAAYAPAIGTMTQDVVVINPVRFQVRSSANANVVGSTVDYPVVAGSTVTYTAELRTNSTATPNPLTDATGSVTFNLVDANGIVVATTGPISLSTVVVVIDATTTFRTPTAVGTLTAPAGTGSYRVVAVYSGDVNYEPLQTTFSQTVVATAGDLPAAAPGVTTVNRVVPTLNVNGSITGGATTGLVSSASGTLVLNGSNNYGGSTLITGAGNTVVLGTSNALPDTTALTITAGALNVNGKTDTVGSLTGTGTVQLPAGSAFTTGALNTSTDFTGTLTGAGVLNKIGTGTLTLAGSGAGYTGTTVVTGGTVFLASSYGNANVTVQPGATLAGSGIAKAVTVAAGGRVSPGGTSANPNTVGTLTGTGNLTLSPGAVFAVNVDGPNAGAPTNGYDQYLVNSGGSVNLNGATLQFNLGYAPALNTSFTLISVSGGGTVTGTFANLPTSGSTFVLNDRVYAITYGATSVSVQLVALASTASLTSSPNPSLPGESVTFTATITPNASGDPVPVGNIQFYVNGVATGAPVPVTQVGSTNAAAATFTTTLLPSGPNLVTATFTPTGGSAYPAFALGNTAMQVTQLVTVPSTLTVTAQQGPITFGGTASFLAAVAQTGGQAPTGTFTFANAATGAVLAVVALDGTGRAVFSTTALPAGTATVTVTYSGDSFYRASTATVTQVVDRQNRVVVGSDAGPVATVQVFDPRTGALVGTFQPFDQYTGGVKVATGDVNNDGVADIVVSAGAGAPGGHVKVYDGVSFGLLSSFFTFPGYNGGVNVAVGDVNGDGFGDVVIGTAVGNDHVKAFSGRSLLNGGIAGDGTADPSTILSFFAYGGGNPVGVTVAAGDVDGDGRADVITGSATFAGHVKAFSASGQQIGSYFAYGAGYLGGIYVAAGDLNGDGRAEIVTGATNAPHVKALRLDGTEVASFFAYTNGDGSPAPFGVRVAVADRNGDRLADILTGSAGGAPHVKAFSGLDPSLLLDSFLAIPPGQAPSTSGVFVGGSAPK</sequence>
<dbReference type="Pfam" id="PF16640">
    <property type="entry name" value="Big_3_5"/>
    <property type="match status" value="5"/>
</dbReference>
<dbReference type="Proteomes" id="UP001272242">
    <property type="component" value="Unassembled WGS sequence"/>
</dbReference>
<dbReference type="Gene3D" id="2.40.30.20">
    <property type="match status" value="8"/>
</dbReference>
<evidence type="ECO:0000256" key="1">
    <source>
        <dbReference type="ARBA" id="ARBA00022729"/>
    </source>
</evidence>
<feature type="domain" description="Bacterial Ig-like" evidence="2">
    <location>
        <begin position="2219"/>
        <end position="2305"/>
    </location>
</feature>
<protein>
    <submittedName>
        <fullName evidence="3">Ig-like domain repeat protein</fullName>
    </submittedName>
</protein>
<feature type="domain" description="Bacterial Ig-like" evidence="2">
    <location>
        <begin position="1010"/>
        <end position="1094"/>
    </location>
</feature>
<dbReference type="InterPro" id="IPR023366">
    <property type="entry name" value="ATP_synth_asu-like_sf"/>
</dbReference>